<sequence length="67" mass="7693">MNNDKSYKDNYNPTALKVLKEDNCLPFAGKYGIGILLKKKNVLVNVVKNADDLVNLLWYQPNQNLHM</sequence>
<name>A0ABQ9YTY0_9CRUS</name>
<reference evidence="1 2" key="1">
    <citation type="journal article" date="2023" name="Nucleic Acids Res.">
        <title>The hologenome of Daphnia magna reveals possible DNA methylation and microbiome-mediated evolution of the host genome.</title>
        <authorList>
            <person name="Chaturvedi A."/>
            <person name="Li X."/>
            <person name="Dhandapani V."/>
            <person name="Marshall H."/>
            <person name="Kissane S."/>
            <person name="Cuenca-Cambronero M."/>
            <person name="Asole G."/>
            <person name="Calvet F."/>
            <person name="Ruiz-Romero M."/>
            <person name="Marangio P."/>
            <person name="Guigo R."/>
            <person name="Rago D."/>
            <person name="Mirbahai L."/>
            <person name="Eastwood N."/>
            <person name="Colbourne J.K."/>
            <person name="Zhou J."/>
            <person name="Mallon E."/>
            <person name="Orsini L."/>
        </authorList>
    </citation>
    <scope>NUCLEOTIDE SEQUENCE [LARGE SCALE GENOMIC DNA]</scope>
    <source>
        <strain evidence="1">LRV0_1</strain>
    </source>
</reference>
<dbReference type="Proteomes" id="UP001234178">
    <property type="component" value="Unassembled WGS sequence"/>
</dbReference>
<dbReference type="EMBL" id="JAOYFB010000001">
    <property type="protein sequence ID" value="KAK4004109.1"/>
    <property type="molecule type" value="Genomic_DNA"/>
</dbReference>
<protein>
    <submittedName>
        <fullName evidence="1">Uncharacterized protein</fullName>
    </submittedName>
</protein>
<accession>A0ABQ9YTY0</accession>
<evidence type="ECO:0000313" key="2">
    <source>
        <dbReference type="Proteomes" id="UP001234178"/>
    </source>
</evidence>
<evidence type="ECO:0000313" key="1">
    <source>
        <dbReference type="EMBL" id="KAK4004109.1"/>
    </source>
</evidence>
<proteinExistence type="predicted"/>
<comment type="caution">
    <text evidence="1">The sequence shown here is derived from an EMBL/GenBank/DDBJ whole genome shotgun (WGS) entry which is preliminary data.</text>
</comment>
<organism evidence="1 2">
    <name type="scientific">Daphnia magna</name>
    <dbReference type="NCBI Taxonomy" id="35525"/>
    <lineage>
        <taxon>Eukaryota</taxon>
        <taxon>Metazoa</taxon>
        <taxon>Ecdysozoa</taxon>
        <taxon>Arthropoda</taxon>
        <taxon>Crustacea</taxon>
        <taxon>Branchiopoda</taxon>
        <taxon>Diplostraca</taxon>
        <taxon>Cladocera</taxon>
        <taxon>Anomopoda</taxon>
        <taxon>Daphniidae</taxon>
        <taxon>Daphnia</taxon>
    </lineage>
</organism>
<gene>
    <name evidence="1" type="ORF">OUZ56_005851</name>
</gene>
<keyword evidence="2" id="KW-1185">Reference proteome</keyword>